<evidence type="ECO:0000313" key="2">
    <source>
        <dbReference type="EMBL" id="MCW3483940.1"/>
    </source>
</evidence>
<comment type="caution">
    <text evidence="2">The sequence shown here is derived from an EMBL/GenBank/DDBJ whole genome shotgun (WGS) entry which is preliminary data.</text>
</comment>
<dbReference type="Proteomes" id="UP001207742">
    <property type="component" value="Unassembled WGS sequence"/>
</dbReference>
<dbReference type="RefSeq" id="WP_264729459.1">
    <property type="nucleotide sequence ID" value="NZ_JAPDNR010000001.1"/>
</dbReference>
<gene>
    <name evidence="2" type="ORF">OL497_08550</name>
</gene>
<sequence>MKRNHLIFSCTFLLGSFIQITLQAQNTFPATGNVGIGTTSPAQKLTLDMGATRNGIQLLSDGDVNAYSDIMFSSKGATPIPGNNVDTWIISHRKDAYFSGGGSALTSLEFYGVRSGGGYYTPLIFRPDGNIILASPYQTMRSGNVGIGTLNPGNYKLAVEGVIAARKIKVTQESWADFVFHPDYQLPSLGSVESYIKIHRHLPDIPAAVEIEKNGLDLGDINKQLLQKVEELTLYMIQQQKTIDAQHQRIEKLEQHMNKRKK</sequence>
<dbReference type="EMBL" id="JAPDNS010000001">
    <property type="protein sequence ID" value="MCW3483940.1"/>
    <property type="molecule type" value="Genomic_DNA"/>
</dbReference>
<accession>A0ABT3IJF4</accession>
<evidence type="ECO:0000313" key="3">
    <source>
        <dbReference type="Proteomes" id="UP001207742"/>
    </source>
</evidence>
<protein>
    <submittedName>
        <fullName evidence="2">DUF3450 domain-containing protein</fullName>
    </submittedName>
</protein>
<name>A0ABT3IJF4_9BACT</name>
<feature type="chain" id="PRO_5046625388" evidence="1">
    <location>
        <begin position="25"/>
        <end position="262"/>
    </location>
</feature>
<keyword evidence="3" id="KW-1185">Reference proteome</keyword>
<keyword evidence="1" id="KW-0732">Signal</keyword>
<organism evidence="2 3">
    <name type="scientific">Chitinophaga nivalis</name>
    <dbReference type="NCBI Taxonomy" id="2991709"/>
    <lineage>
        <taxon>Bacteria</taxon>
        <taxon>Pseudomonadati</taxon>
        <taxon>Bacteroidota</taxon>
        <taxon>Chitinophagia</taxon>
        <taxon>Chitinophagales</taxon>
        <taxon>Chitinophagaceae</taxon>
        <taxon>Chitinophaga</taxon>
    </lineage>
</organism>
<reference evidence="2 3" key="1">
    <citation type="submission" date="2022-10" db="EMBL/GenBank/DDBJ databases">
        <title>Chitinophaga nivalis PC15 sp. nov., isolated from Pyeongchang county, South Korea.</title>
        <authorList>
            <person name="Trinh H.N."/>
        </authorList>
    </citation>
    <scope>NUCLEOTIDE SEQUENCE [LARGE SCALE GENOMIC DNA]</scope>
    <source>
        <strain evidence="2 3">PC14</strain>
    </source>
</reference>
<feature type="signal peptide" evidence="1">
    <location>
        <begin position="1"/>
        <end position="24"/>
    </location>
</feature>
<evidence type="ECO:0000256" key="1">
    <source>
        <dbReference type="SAM" id="SignalP"/>
    </source>
</evidence>
<proteinExistence type="predicted"/>